<dbReference type="RefSeq" id="WP_245977192.1">
    <property type="nucleotide sequence ID" value="NZ_RAQJ01000002.1"/>
</dbReference>
<sequence length="247" mass="28543">MNHFLKFGIFSVLFLGITINGFSQKSAQDIIDKVIEVAGGKLYDSYNMEFDFRDKHYVSKRDNGVFEYSRIAKTDNEKVVITYGNTKPLNKTINGKNASVTTEMSSRIENSINSVNYFVLLPYGLNDKAVFKTYKGEISIKGKEYYMIQVTFSENGGGKDFEDVYMYWINKETFKIDYLAYSFLVNGGGIRFREAYNERYINGLRFVDYNNYKPQDKNIELTSLSSLFDNGELKLLSKIETKNIKFN</sequence>
<dbReference type="AlphaFoldDB" id="A0A420DLM9"/>
<reference evidence="1 2" key="1">
    <citation type="submission" date="2018-09" db="EMBL/GenBank/DDBJ databases">
        <title>Genomic Encyclopedia of Archaeal and Bacterial Type Strains, Phase II (KMG-II): from individual species to whole genera.</title>
        <authorList>
            <person name="Goeker M."/>
        </authorList>
    </citation>
    <scope>NUCLEOTIDE SEQUENCE [LARGE SCALE GENOMIC DNA]</scope>
    <source>
        <strain evidence="1 2">DSM 26283</strain>
    </source>
</reference>
<evidence type="ECO:0008006" key="3">
    <source>
        <dbReference type="Google" id="ProtNLM"/>
    </source>
</evidence>
<keyword evidence="2" id="KW-1185">Reference proteome</keyword>
<accession>A0A420DLM9</accession>
<dbReference type="Pfam" id="PF20113">
    <property type="entry name" value="DUF6503"/>
    <property type="match status" value="1"/>
</dbReference>
<organism evidence="1 2">
    <name type="scientific">Ichthyenterobacterium magnum</name>
    <dbReference type="NCBI Taxonomy" id="1230530"/>
    <lineage>
        <taxon>Bacteria</taxon>
        <taxon>Pseudomonadati</taxon>
        <taxon>Bacteroidota</taxon>
        <taxon>Flavobacteriia</taxon>
        <taxon>Flavobacteriales</taxon>
        <taxon>Flavobacteriaceae</taxon>
        <taxon>Ichthyenterobacterium</taxon>
    </lineage>
</organism>
<dbReference type="EMBL" id="RAQJ01000002">
    <property type="protein sequence ID" value="RKE95108.1"/>
    <property type="molecule type" value="Genomic_DNA"/>
</dbReference>
<dbReference type="Proteomes" id="UP000284892">
    <property type="component" value="Unassembled WGS sequence"/>
</dbReference>
<evidence type="ECO:0000313" key="1">
    <source>
        <dbReference type="EMBL" id="RKE95108.1"/>
    </source>
</evidence>
<name>A0A420DLM9_9FLAO</name>
<protein>
    <recommendedName>
        <fullName evidence="3">Deoxyribose-phosphate aldolase</fullName>
    </recommendedName>
</protein>
<proteinExistence type="predicted"/>
<dbReference type="InterPro" id="IPR045444">
    <property type="entry name" value="DUF6503"/>
</dbReference>
<gene>
    <name evidence="1" type="ORF">BXY80_1292</name>
</gene>
<comment type="caution">
    <text evidence="1">The sequence shown here is derived from an EMBL/GenBank/DDBJ whole genome shotgun (WGS) entry which is preliminary data.</text>
</comment>
<evidence type="ECO:0000313" key="2">
    <source>
        <dbReference type="Proteomes" id="UP000284892"/>
    </source>
</evidence>